<evidence type="ECO:0000313" key="3">
    <source>
        <dbReference type="Proteomes" id="UP001157974"/>
    </source>
</evidence>
<dbReference type="AlphaFoldDB" id="A0AAV8UQG3"/>
<evidence type="ECO:0000313" key="2">
    <source>
        <dbReference type="EMBL" id="KAJ8904724.1"/>
    </source>
</evidence>
<accession>A0AAV8UQG3</accession>
<proteinExistence type="predicted"/>
<evidence type="ECO:0000256" key="1">
    <source>
        <dbReference type="SAM" id="Coils"/>
    </source>
</evidence>
<reference evidence="2 3" key="1">
    <citation type="journal article" date="2023" name="Nat. Commun.">
        <title>Origin of minicircular mitochondrial genomes in red algae.</title>
        <authorList>
            <person name="Lee Y."/>
            <person name="Cho C.H."/>
            <person name="Lee Y.M."/>
            <person name="Park S.I."/>
            <person name="Yang J.H."/>
            <person name="West J.A."/>
            <person name="Bhattacharya D."/>
            <person name="Yoon H.S."/>
        </authorList>
    </citation>
    <scope>NUCLEOTIDE SEQUENCE [LARGE SCALE GENOMIC DNA]</scope>
    <source>
        <strain evidence="2 3">CCMP1338</strain>
        <tissue evidence="2">Whole cell</tissue>
    </source>
</reference>
<dbReference type="EMBL" id="JAMWBK010000005">
    <property type="protein sequence ID" value="KAJ8904724.1"/>
    <property type="molecule type" value="Genomic_DNA"/>
</dbReference>
<name>A0AAV8UQG3_9RHOD</name>
<protein>
    <submittedName>
        <fullName evidence="2">Uncharacterized protein</fullName>
    </submittedName>
</protein>
<dbReference type="Gene3D" id="1.20.5.170">
    <property type="match status" value="1"/>
</dbReference>
<gene>
    <name evidence="2" type="ORF">NDN08_001242</name>
</gene>
<sequence length="124" mass="14207">MSDELTIVIQKRDAAQVQLSKLKDEVKQLENEVTELEKQIWEGTSNVDDVRSKCRELNERVTQSTLKVDGVEVSRDLTTTAIKNDNRPLAKDLARLLIRRKGCVKSLLDVGARIEDIEKDFKRK</sequence>
<keyword evidence="3" id="KW-1185">Reference proteome</keyword>
<feature type="coiled-coil region" evidence="1">
    <location>
        <begin position="12"/>
        <end position="46"/>
    </location>
</feature>
<organism evidence="2 3">
    <name type="scientific">Rhodosorus marinus</name>
    <dbReference type="NCBI Taxonomy" id="101924"/>
    <lineage>
        <taxon>Eukaryota</taxon>
        <taxon>Rhodophyta</taxon>
        <taxon>Stylonematophyceae</taxon>
        <taxon>Stylonematales</taxon>
        <taxon>Stylonemataceae</taxon>
        <taxon>Rhodosorus</taxon>
    </lineage>
</organism>
<dbReference type="Proteomes" id="UP001157974">
    <property type="component" value="Unassembled WGS sequence"/>
</dbReference>
<keyword evidence="1" id="KW-0175">Coiled coil</keyword>
<comment type="caution">
    <text evidence="2">The sequence shown here is derived from an EMBL/GenBank/DDBJ whole genome shotgun (WGS) entry which is preliminary data.</text>
</comment>